<feature type="transmembrane region" description="Helical" evidence="8">
    <location>
        <begin position="203"/>
        <end position="223"/>
    </location>
</feature>
<feature type="domain" description="SEFIR" evidence="9">
    <location>
        <begin position="253"/>
        <end position="394"/>
    </location>
</feature>
<dbReference type="Proteomes" id="UP001163046">
    <property type="component" value="Unassembled WGS sequence"/>
</dbReference>
<comment type="caution">
    <text evidence="10">The sequence shown here is derived from an EMBL/GenBank/DDBJ whole genome shotgun (WGS) entry which is preliminary data.</text>
</comment>
<dbReference type="Pfam" id="PF08357">
    <property type="entry name" value="SEFIR"/>
    <property type="match status" value="1"/>
</dbReference>
<evidence type="ECO:0000256" key="6">
    <source>
        <dbReference type="ARBA" id="ARBA00023170"/>
    </source>
</evidence>
<comment type="subcellular location">
    <subcellularLocation>
        <location evidence="1">Membrane</location>
        <topology evidence="1">Single-pass type I membrane protein</topology>
    </subcellularLocation>
</comment>
<dbReference type="InterPro" id="IPR013568">
    <property type="entry name" value="SEFIR_dom"/>
</dbReference>
<dbReference type="PANTHER" id="PTHR15583:SF7">
    <property type="entry name" value="INTERLEUKIN CYTOKINE RECEPTOR-RELATED PROTEIN 2"/>
    <property type="match status" value="1"/>
</dbReference>
<accession>A0A9W9YKP4</accession>
<evidence type="ECO:0000256" key="1">
    <source>
        <dbReference type="ARBA" id="ARBA00004479"/>
    </source>
</evidence>
<dbReference type="PROSITE" id="PS51534">
    <property type="entry name" value="SEFIR"/>
    <property type="match status" value="1"/>
</dbReference>
<evidence type="ECO:0000256" key="5">
    <source>
        <dbReference type="ARBA" id="ARBA00023136"/>
    </source>
</evidence>
<protein>
    <recommendedName>
        <fullName evidence="9">SEFIR domain-containing protein</fullName>
    </recommendedName>
</protein>
<keyword evidence="6" id="KW-0675">Receptor</keyword>
<keyword evidence="4 8" id="KW-1133">Transmembrane helix</keyword>
<proteinExistence type="predicted"/>
<evidence type="ECO:0000256" key="7">
    <source>
        <dbReference type="ARBA" id="ARBA00023180"/>
    </source>
</evidence>
<evidence type="ECO:0000313" key="10">
    <source>
        <dbReference type="EMBL" id="KAJ7349522.1"/>
    </source>
</evidence>
<evidence type="ECO:0000256" key="3">
    <source>
        <dbReference type="ARBA" id="ARBA00022729"/>
    </source>
</evidence>
<dbReference type="PANTHER" id="PTHR15583">
    <property type="entry name" value="INTERLEUKIN-17 RECEPTOR"/>
    <property type="match status" value="1"/>
</dbReference>
<keyword evidence="2 8" id="KW-0812">Transmembrane</keyword>
<evidence type="ECO:0000259" key="9">
    <source>
        <dbReference type="PROSITE" id="PS51534"/>
    </source>
</evidence>
<keyword evidence="5 8" id="KW-0472">Membrane</keyword>
<sequence>YNNLWGYQLYIVGKDYHAGHYACYQINSKTERLHWLFLYDIRYGATYRIYVQSMPALNKNDKNIRFKDIKVPGKCQFSENTNSSECCSIINITAEYSEKKIHLKWLMPLQDQCQEIKTFIIHWNNIQKPEECHGYKIIKGKYEYIIALEKEECTQFNYSIKLSGKINETETRVFTETVLIPLKITFPPTPVTIVQSSDNFNKILIAVVGAFLGLLIFAILVMYRIFFQQVRIELPDPPSPRPHSNDPLLVSDKKRVFIMYTKCCEKCSHVVHCFGTVLNSTELIEASIDMWSELDIAPNVPRWYEDQVKNSHCVVVLASDKMSLRCQNTAEEGDDPLNIRCQLNLMRGQIAQNPDVHRFIPAFFTSSGSKKNIPEFLTSRWSHKLPKEVDRVIFHLLNVEKIQPYRTQPIIVMGGNGHPFDDKKEELEIAVQDAEMYHKNNNVLNM</sequence>
<keyword evidence="3" id="KW-0732">Signal</keyword>
<reference evidence="10" key="1">
    <citation type="submission" date="2023-01" db="EMBL/GenBank/DDBJ databases">
        <title>Genome assembly of the deep-sea coral Lophelia pertusa.</title>
        <authorList>
            <person name="Herrera S."/>
            <person name="Cordes E."/>
        </authorList>
    </citation>
    <scope>NUCLEOTIDE SEQUENCE</scope>
    <source>
        <strain evidence="10">USNM1676648</strain>
        <tissue evidence="10">Polyp</tissue>
    </source>
</reference>
<dbReference type="OrthoDB" id="5976764at2759"/>
<evidence type="ECO:0000313" key="11">
    <source>
        <dbReference type="Proteomes" id="UP001163046"/>
    </source>
</evidence>
<dbReference type="InterPro" id="IPR039465">
    <property type="entry name" value="IL-17_rcpt-like"/>
</dbReference>
<dbReference type="AlphaFoldDB" id="A0A9W9YKP4"/>
<dbReference type="EMBL" id="MU827426">
    <property type="protein sequence ID" value="KAJ7349522.1"/>
    <property type="molecule type" value="Genomic_DNA"/>
</dbReference>
<dbReference type="GO" id="GO:0030368">
    <property type="term" value="F:interleukin-17 receptor activity"/>
    <property type="evidence" value="ECO:0007669"/>
    <property type="project" value="InterPro"/>
</dbReference>
<organism evidence="10 11">
    <name type="scientific">Desmophyllum pertusum</name>
    <dbReference type="NCBI Taxonomy" id="174260"/>
    <lineage>
        <taxon>Eukaryota</taxon>
        <taxon>Metazoa</taxon>
        <taxon>Cnidaria</taxon>
        <taxon>Anthozoa</taxon>
        <taxon>Hexacorallia</taxon>
        <taxon>Scleractinia</taxon>
        <taxon>Caryophylliina</taxon>
        <taxon>Caryophylliidae</taxon>
        <taxon>Desmophyllum</taxon>
    </lineage>
</organism>
<evidence type="ECO:0000256" key="8">
    <source>
        <dbReference type="SAM" id="Phobius"/>
    </source>
</evidence>
<keyword evidence="7" id="KW-0325">Glycoprotein</keyword>
<keyword evidence="11" id="KW-1185">Reference proteome</keyword>
<dbReference type="Gene3D" id="3.40.50.11530">
    <property type="match status" value="1"/>
</dbReference>
<feature type="non-terminal residue" evidence="10">
    <location>
        <position position="446"/>
    </location>
</feature>
<name>A0A9W9YKP4_9CNID</name>
<evidence type="ECO:0000256" key="2">
    <source>
        <dbReference type="ARBA" id="ARBA00022692"/>
    </source>
</evidence>
<gene>
    <name evidence="10" type="ORF">OS493_038834</name>
</gene>
<dbReference type="GO" id="GO:0016020">
    <property type="term" value="C:membrane"/>
    <property type="evidence" value="ECO:0007669"/>
    <property type="project" value="UniProtKB-SubCell"/>
</dbReference>
<evidence type="ECO:0000256" key="4">
    <source>
        <dbReference type="ARBA" id="ARBA00022989"/>
    </source>
</evidence>